<dbReference type="InterPro" id="IPR011049">
    <property type="entry name" value="Serralysin-like_metalloprot_C"/>
</dbReference>
<dbReference type="GO" id="GO:0005509">
    <property type="term" value="F:calcium ion binding"/>
    <property type="evidence" value="ECO:0007669"/>
    <property type="project" value="InterPro"/>
</dbReference>
<evidence type="ECO:0000313" key="5">
    <source>
        <dbReference type="Proteomes" id="UP000225433"/>
    </source>
</evidence>
<dbReference type="Pfam" id="PF00353">
    <property type="entry name" value="HemolysinCabind"/>
    <property type="match status" value="4"/>
</dbReference>
<feature type="domain" description="Cadherin-like" evidence="3">
    <location>
        <begin position="612"/>
        <end position="688"/>
    </location>
</feature>
<dbReference type="Gene3D" id="3.40.50.200">
    <property type="entry name" value="Peptidase S8/S53 domain"/>
    <property type="match status" value="1"/>
</dbReference>
<dbReference type="AlphaFoldDB" id="A0A2G0Q1I7"/>
<dbReference type="SUPFAM" id="SSF51120">
    <property type="entry name" value="beta-Roll"/>
    <property type="match status" value="3"/>
</dbReference>
<protein>
    <submittedName>
        <fullName evidence="4">Iron-regulated protein FrpA</fullName>
    </submittedName>
</protein>
<dbReference type="SUPFAM" id="SSF52743">
    <property type="entry name" value="Subtilisin-like"/>
    <property type="match status" value="1"/>
</dbReference>
<dbReference type="InterPro" id="IPR036852">
    <property type="entry name" value="Peptidase_S8/S53_dom_sf"/>
</dbReference>
<comment type="caution">
    <text evidence="4">The sequence shown here is derived from an EMBL/GenBank/DDBJ whole genome shotgun (WGS) entry which is preliminary data.</text>
</comment>
<dbReference type="PANTHER" id="PTHR39431:SF1">
    <property type="entry name" value="FRPA_C-RELATED PROTEIN"/>
    <property type="match status" value="1"/>
</dbReference>
<evidence type="ECO:0000259" key="3">
    <source>
        <dbReference type="Pfam" id="PF17892"/>
    </source>
</evidence>
<dbReference type="PANTHER" id="PTHR39431">
    <property type="entry name" value="FRPA/C-RELATED PROTEIN"/>
    <property type="match status" value="1"/>
</dbReference>
<dbReference type="Proteomes" id="UP000225433">
    <property type="component" value="Unassembled WGS sequence"/>
</dbReference>
<dbReference type="Gene3D" id="2.60.40.3440">
    <property type="match status" value="1"/>
</dbReference>
<dbReference type="EMBL" id="NJAI01000007">
    <property type="protein sequence ID" value="PHM53083.1"/>
    <property type="molecule type" value="Genomic_DNA"/>
</dbReference>
<sequence length="857" mass="88808">MTPDEGKRVPESSTNLINIDINSSPQPQKHIQGENQARQDVANGYIQNARHTKYLSSEIFSIKQTSPQPRWLALPPGAFVPVKCSSTPMCGPTPICRSSTNPSTSPGDTSKLDFGLRNAATLNGLSAMTTFNTYVDPLLLDLSGNGVHMTDIRDGVLFDMDNSGTLKRSGWADRNTGILVIDDGGGQIKDTSQMFSEYYSGKAGIHGAAGEKKFKDGFGALVSEDANKDGVIDQNDPIWSKLRVWVDGTHDAKVDAGELKTLAELGINQISVRSSDKVEVRDGNRVVASGSFTINGETREMLAVDFLGDPVSNTLSTQGTGTRVTSTYNDITTTAYASQSGTDETLDAEQLGVSNLYGGSGNDTLIAAKAGSWLVGGAGSNTYVGGAGDDVFVISASDDTKNIHGNGGHDTAIIVGNKGIELDMAQAGLTVAQGGGGNDVIRSGGANGVFIKGGSGDSVLIGGMGNDVLAGGSGHNTIIGGSGKAVIYAGPQGDTIYASEGGSIIHAGGGDDKIFGGTGDDIIEVGHGNASIDGDDGVNIVSLHGNLGDYQITRTDSGYIVTDKVVGCDGTVTLKNIQKLNFADISAVDLQTPNAMPVEDVITHDKDGKVFSRTQPHLISAESLLANDQHLNSLGDLRIANVGVAIGGTASLTAQGDVLFTPDANYTGVISFKYGVTDAAGNPSASVVDLSSGETAPMRAVATLLTPEVPLDPLAAQQWYLSDANILPVWKDYTGKGVRIGQFEPGGKFATGPEIFDIAPPDLAENVDKAWLQTQQANGTLPNVVSNHATMVAGVMVASKNDIGGVGVAYDATLGGYYLANDGADLAGLGIWSALTLPTIAGDSLTISRSAVFRMVP</sequence>
<evidence type="ECO:0000256" key="1">
    <source>
        <dbReference type="ARBA" id="ARBA00022837"/>
    </source>
</evidence>
<feature type="region of interest" description="Disordered" evidence="2">
    <location>
        <begin position="1"/>
        <end position="34"/>
    </location>
</feature>
<dbReference type="Pfam" id="PF17892">
    <property type="entry name" value="Cadherin_5"/>
    <property type="match status" value="1"/>
</dbReference>
<proteinExistence type="predicted"/>
<feature type="compositionally biased region" description="Polar residues" evidence="2">
    <location>
        <begin position="11"/>
        <end position="34"/>
    </location>
</feature>
<dbReference type="InterPro" id="IPR041690">
    <property type="entry name" value="Cadherin_5"/>
</dbReference>
<gene>
    <name evidence="4" type="ORF">Xhom_03967</name>
</gene>
<feature type="compositionally biased region" description="Basic and acidic residues" evidence="2">
    <location>
        <begin position="1"/>
        <end position="10"/>
    </location>
</feature>
<accession>A0A2G0Q1I7</accession>
<dbReference type="InterPro" id="IPR001343">
    <property type="entry name" value="Hemolysn_Ca-bd"/>
</dbReference>
<dbReference type="GO" id="GO:0004252">
    <property type="term" value="F:serine-type endopeptidase activity"/>
    <property type="evidence" value="ECO:0007669"/>
    <property type="project" value="InterPro"/>
</dbReference>
<dbReference type="Gene3D" id="2.150.10.10">
    <property type="entry name" value="Serralysin-like metalloprotease, C-terminal"/>
    <property type="match status" value="1"/>
</dbReference>
<keyword evidence="1" id="KW-0106">Calcium</keyword>
<evidence type="ECO:0000256" key="2">
    <source>
        <dbReference type="SAM" id="MobiDB-lite"/>
    </source>
</evidence>
<name>A0A2G0Q1I7_XENHO</name>
<evidence type="ECO:0000313" key="4">
    <source>
        <dbReference type="EMBL" id="PHM53083.1"/>
    </source>
</evidence>
<dbReference type="PRINTS" id="PR00313">
    <property type="entry name" value="CABNDNGRPT"/>
</dbReference>
<reference evidence="4 5" key="1">
    <citation type="journal article" date="2017" name="Nat. Microbiol.">
        <title>Natural product diversity associated with the nematode symbionts Photorhabdus and Xenorhabdus.</title>
        <authorList>
            <person name="Tobias N.J."/>
            <person name="Wolff H."/>
            <person name="Djahanschiri B."/>
            <person name="Grundmann F."/>
            <person name="Kronenwerth M."/>
            <person name="Shi Y.M."/>
            <person name="Simonyi S."/>
            <person name="Grun P."/>
            <person name="Shapiro-Ilan D."/>
            <person name="Pidot S.J."/>
            <person name="Stinear T.P."/>
            <person name="Ebersberger I."/>
            <person name="Bode H.B."/>
        </authorList>
    </citation>
    <scope>NUCLEOTIDE SEQUENCE [LARGE SCALE GENOMIC DNA]</scope>
    <source>
        <strain evidence="4 5">DSM 17903</strain>
    </source>
</reference>
<organism evidence="4 5">
    <name type="scientific">Xenorhabdus hominickii</name>
    <dbReference type="NCBI Taxonomy" id="351679"/>
    <lineage>
        <taxon>Bacteria</taxon>
        <taxon>Pseudomonadati</taxon>
        <taxon>Pseudomonadota</taxon>
        <taxon>Gammaproteobacteria</taxon>
        <taxon>Enterobacterales</taxon>
        <taxon>Morganellaceae</taxon>
        <taxon>Xenorhabdus</taxon>
    </lineage>
</organism>
<dbReference type="GO" id="GO:0006508">
    <property type="term" value="P:proteolysis"/>
    <property type="evidence" value="ECO:0007669"/>
    <property type="project" value="InterPro"/>
</dbReference>